<dbReference type="GO" id="GO:0006897">
    <property type="term" value="P:endocytosis"/>
    <property type="evidence" value="ECO:0007669"/>
    <property type="project" value="TreeGrafter"/>
</dbReference>
<dbReference type="GO" id="GO:0005886">
    <property type="term" value="C:plasma membrane"/>
    <property type="evidence" value="ECO:0007669"/>
    <property type="project" value="TreeGrafter"/>
</dbReference>
<evidence type="ECO:0000256" key="5">
    <source>
        <dbReference type="SAM" id="MobiDB-lite"/>
    </source>
</evidence>
<dbReference type="SMART" id="SM00233">
    <property type="entry name" value="PH"/>
    <property type="match status" value="1"/>
</dbReference>
<accession>A0A3G2SAZ9</accession>
<dbReference type="OrthoDB" id="416222at2759"/>
<keyword evidence="2" id="KW-0813">Transport</keyword>
<evidence type="ECO:0000313" key="8">
    <source>
        <dbReference type="Proteomes" id="UP000269793"/>
    </source>
</evidence>
<dbReference type="Gene3D" id="3.30.70.3490">
    <property type="match status" value="1"/>
</dbReference>
<comment type="similarity">
    <text evidence="1">Belongs to the OSBP family.</text>
</comment>
<evidence type="ECO:0000256" key="3">
    <source>
        <dbReference type="ARBA" id="ARBA00023055"/>
    </source>
</evidence>
<dbReference type="Proteomes" id="UP000269793">
    <property type="component" value="Chromosome IV"/>
</dbReference>
<organism evidence="7 8">
    <name type="scientific">Malassezia restricta (strain ATCC 96810 / NBRC 103918 / CBS 7877)</name>
    <name type="common">Seborrheic dermatitis infection agent</name>
    <dbReference type="NCBI Taxonomy" id="425264"/>
    <lineage>
        <taxon>Eukaryota</taxon>
        <taxon>Fungi</taxon>
        <taxon>Dikarya</taxon>
        <taxon>Basidiomycota</taxon>
        <taxon>Ustilaginomycotina</taxon>
        <taxon>Malasseziomycetes</taxon>
        <taxon>Malasseziales</taxon>
        <taxon>Malasseziaceae</taxon>
        <taxon>Malassezia</taxon>
    </lineage>
</organism>
<dbReference type="GO" id="GO:0005829">
    <property type="term" value="C:cytosol"/>
    <property type="evidence" value="ECO:0007669"/>
    <property type="project" value="TreeGrafter"/>
</dbReference>
<keyword evidence="3" id="KW-0445">Lipid transport</keyword>
<dbReference type="InterPro" id="IPR041680">
    <property type="entry name" value="PH_8"/>
</dbReference>
<dbReference type="PANTHER" id="PTHR10972">
    <property type="entry name" value="OXYSTEROL-BINDING PROTEIN-RELATED"/>
    <property type="match status" value="1"/>
</dbReference>
<dbReference type="GO" id="GO:0097038">
    <property type="term" value="C:perinuclear endoplasmic reticulum"/>
    <property type="evidence" value="ECO:0007669"/>
    <property type="project" value="TreeGrafter"/>
</dbReference>
<dbReference type="GO" id="GO:0030011">
    <property type="term" value="P:maintenance of cell polarity"/>
    <property type="evidence" value="ECO:0007669"/>
    <property type="project" value="TreeGrafter"/>
</dbReference>
<dbReference type="PROSITE" id="PS50003">
    <property type="entry name" value="PH_DOMAIN"/>
    <property type="match status" value="1"/>
</dbReference>
<dbReference type="VEuPathDB" id="FungiDB:DNF11_2387"/>
<dbReference type="GO" id="GO:0032934">
    <property type="term" value="F:sterol binding"/>
    <property type="evidence" value="ECO:0007669"/>
    <property type="project" value="TreeGrafter"/>
</dbReference>
<dbReference type="SUPFAM" id="SSF144000">
    <property type="entry name" value="Oxysterol-binding protein-like"/>
    <property type="match status" value="1"/>
</dbReference>
<dbReference type="GO" id="GO:0034727">
    <property type="term" value="P:piecemeal microautophagy of the nucleus"/>
    <property type="evidence" value="ECO:0007669"/>
    <property type="project" value="TreeGrafter"/>
</dbReference>
<dbReference type="Pfam" id="PF01237">
    <property type="entry name" value="Oxysterol_BP"/>
    <property type="match status" value="1"/>
</dbReference>
<dbReference type="Gene3D" id="2.30.29.30">
    <property type="entry name" value="Pleckstrin-homology domain (PH domain)/Phosphotyrosine-binding domain (PTB)"/>
    <property type="match status" value="1"/>
</dbReference>
<dbReference type="GO" id="GO:0006887">
    <property type="term" value="P:exocytosis"/>
    <property type="evidence" value="ECO:0007669"/>
    <property type="project" value="TreeGrafter"/>
</dbReference>
<feature type="region of interest" description="Disordered" evidence="5">
    <location>
        <begin position="165"/>
        <end position="202"/>
    </location>
</feature>
<evidence type="ECO:0000256" key="1">
    <source>
        <dbReference type="ARBA" id="ARBA00008842"/>
    </source>
</evidence>
<dbReference type="InterPro" id="IPR011993">
    <property type="entry name" value="PH-like_dom_sf"/>
</dbReference>
<name>A0A3G2SAZ9_MALR7</name>
<dbReference type="FunFam" id="2.40.160.120:FF:000001">
    <property type="entry name" value="Oxysterol-binding protein"/>
    <property type="match status" value="1"/>
</dbReference>
<feature type="domain" description="PH" evidence="6">
    <location>
        <begin position="7"/>
        <end position="99"/>
    </location>
</feature>
<dbReference type="SUPFAM" id="SSF50729">
    <property type="entry name" value="PH domain-like"/>
    <property type="match status" value="1"/>
</dbReference>
<keyword evidence="8" id="KW-1185">Reference proteome</keyword>
<dbReference type="CDD" id="cd13289">
    <property type="entry name" value="PH_Osh3p_yeast"/>
    <property type="match status" value="1"/>
</dbReference>
<reference evidence="7 8" key="1">
    <citation type="submission" date="2018-10" db="EMBL/GenBank/DDBJ databases">
        <title>Complete genome sequence of Malassezia restricta CBS 7877.</title>
        <authorList>
            <person name="Morand S.C."/>
            <person name="Bertignac M."/>
            <person name="Iltis A."/>
            <person name="Kolder I."/>
            <person name="Pirovano W."/>
            <person name="Jourdain R."/>
            <person name="Clavaud C."/>
        </authorList>
    </citation>
    <scope>NUCLEOTIDE SEQUENCE [LARGE SCALE GENOMIC DNA]</scope>
    <source>
        <strain evidence="7 8">CBS 7877</strain>
    </source>
</reference>
<dbReference type="EMBL" id="CP033151">
    <property type="protein sequence ID" value="AYO43337.1"/>
    <property type="molecule type" value="Genomic_DNA"/>
</dbReference>
<evidence type="ECO:0000256" key="2">
    <source>
        <dbReference type="ARBA" id="ARBA00022448"/>
    </source>
</evidence>
<keyword evidence="4" id="KW-0446">Lipid-binding</keyword>
<dbReference type="GO" id="GO:0035621">
    <property type="term" value="P:ER to Golgi ceramide transport"/>
    <property type="evidence" value="ECO:0007669"/>
    <property type="project" value="TreeGrafter"/>
</dbReference>
<dbReference type="Gene3D" id="2.40.160.120">
    <property type="match status" value="1"/>
</dbReference>
<dbReference type="InterPro" id="IPR000648">
    <property type="entry name" value="Oxysterol-bd"/>
</dbReference>
<dbReference type="InterPro" id="IPR001849">
    <property type="entry name" value="PH_domain"/>
</dbReference>
<dbReference type="PANTHER" id="PTHR10972:SF203">
    <property type="entry name" value="OXYSTEROL-BINDING PROTEIN HOMOLOG 3"/>
    <property type="match status" value="1"/>
</dbReference>
<protein>
    <submittedName>
        <fullName evidence="7">Oxysterol-binding protein-related protein 3</fullName>
    </submittedName>
</protein>
<evidence type="ECO:0000259" key="6">
    <source>
        <dbReference type="PROSITE" id="PS50003"/>
    </source>
</evidence>
<proteinExistence type="inferred from homology"/>
<dbReference type="GO" id="GO:0032541">
    <property type="term" value="C:cortical endoplasmic reticulum"/>
    <property type="evidence" value="ECO:0007669"/>
    <property type="project" value="TreeGrafter"/>
</dbReference>
<dbReference type="Pfam" id="PF15409">
    <property type="entry name" value="PH_8"/>
    <property type="match status" value="1"/>
</dbReference>
<dbReference type="STRING" id="425264.A0A3G2SAZ9"/>
<dbReference type="InterPro" id="IPR037239">
    <property type="entry name" value="OSBP_sf"/>
</dbReference>
<gene>
    <name evidence="7" type="primary">Osbpl3</name>
    <name evidence="7" type="ORF">DNF11_2387</name>
</gene>
<evidence type="ECO:0000313" key="7">
    <source>
        <dbReference type="EMBL" id="AYO43337.1"/>
    </source>
</evidence>
<sequence>MDASTAPVMHSGWVLKKKKKKMQGYAKRWLIIFEDGTLSYSIKPESESRGIIEVPHASVSSDIRHGTIHVDSGSNVFHFKMLNEKDFSVWRMELRKFLYHWQGEVLLPPKLLTGSLGSSMERADELLNSSIRSLELINASSASIDIKNVLVALGQVQEQHALMRQHLARRPRSETSRTTTPVNNSRSRPGHSHLATASPNGAAGTSASVASFLNVDADTALDSTPSSVISADEGDFDFYDADDMVNGVEYEMNECDNDDYGCVAEVEQDDADDDEDDYAFEESNADVLSPHVSTAITPMNTTQNQITYRKTLPAPVTGEEMSLFSILKKNVGKDLSTISFPVTFNAPLSILQAVAEEYEYAPSLLERAAQTRDPAERIALVGAFAVSGYASTSVRSSRKPFNPLLGETYECVRTDRRLHFLAEKVVHRPPVTASYAYGAGWKVSAAGTVKNKFWGKSLELIAEGAEIVELDTGDKYSIVKPSSFMRNLLAGTKYLEHVGEMSVTNLSTNESLVIRFKEGSMFGGVANRNHIEGVVYDANKSKVGEMKGRWDERIFLTNNNATTSVLWQSEKIPPDASDYYGFTYFAMSLNEITDDIRSILPPTDSRLRPDQRALEDGDADKAEALKLELEGHQRERRKKMEAAGETYHPQWFHPSNNGVGWAYGGPDGREYFTIREQIKQSQSQWNVPMAQIFEVHRP</sequence>
<dbReference type="GO" id="GO:0120009">
    <property type="term" value="P:intermembrane lipid transfer"/>
    <property type="evidence" value="ECO:0007669"/>
    <property type="project" value="UniProtKB-ARBA"/>
</dbReference>
<dbReference type="AlphaFoldDB" id="A0A3G2SAZ9"/>
<evidence type="ECO:0000256" key="4">
    <source>
        <dbReference type="ARBA" id="ARBA00023121"/>
    </source>
</evidence>